<evidence type="ECO:0000313" key="2">
    <source>
        <dbReference type="EMBL" id="KAK7257460.1"/>
    </source>
</evidence>
<proteinExistence type="predicted"/>
<feature type="compositionally biased region" description="Low complexity" evidence="1">
    <location>
        <begin position="10"/>
        <end position="28"/>
    </location>
</feature>
<dbReference type="AlphaFoldDB" id="A0AAN9EMH3"/>
<dbReference type="EMBL" id="JAYWIO010000006">
    <property type="protein sequence ID" value="KAK7257460.1"/>
    <property type="molecule type" value="Genomic_DNA"/>
</dbReference>
<feature type="compositionally biased region" description="Basic and acidic residues" evidence="1">
    <location>
        <begin position="289"/>
        <end position="307"/>
    </location>
</feature>
<feature type="region of interest" description="Disordered" evidence="1">
    <location>
        <begin position="1"/>
        <end position="72"/>
    </location>
</feature>
<feature type="compositionally biased region" description="Basic and acidic residues" evidence="1">
    <location>
        <begin position="246"/>
        <end position="255"/>
    </location>
</feature>
<keyword evidence="3" id="KW-1185">Reference proteome</keyword>
<organism evidence="2 3">
    <name type="scientific">Crotalaria pallida</name>
    <name type="common">Smooth rattlebox</name>
    <name type="synonym">Crotalaria striata</name>
    <dbReference type="NCBI Taxonomy" id="3830"/>
    <lineage>
        <taxon>Eukaryota</taxon>
        <taxon>Viridiplantae</taxon>
        <taxon>Streptophyta</taxon>
        <taxon>Embryophyta</taxon>
        <taxon>Tracheophyta</taxon>
        <taxon>Spermatophyta</taxon>
        <taxon>Magnoliopsida</taxon>
        <taxon>eudicotyledons</taxon>
        <taxon>Gunneridae</taxon>
        <taxon>Pentapetalae</taxon>
        <taxon>rosids</taxon>
        <taxon>fabids</taxon>
        <taxon>Fabales</taxon>
        <taxon>Fabaceae</taxon>
        <taxon>Papilionoideae</taxon>
        <taxon>50 kb inversion clade</taxon>
        <taxon>genistoids sensu lato</taxon>
        <taxon>core genistoids</taxon>
        <taxon>Crotalarieae</taxon>
        <taxon>Crotalaria</taxon>
    </lineage>
</organism>
<evidence type="ECO:0000256" key="1">
    <source>
        <dbReference type="SAM" id="MobiDB-lite"/>
    </source>
</evidence>
<dbReference type="PANTHER" id="PTHR33871">
    <property type="entry name" value="OS05G0503100 PROTEIN-RELATED"/>
    <property type="match status" value="1"/>
</dbReference>
<comment type="caution">
    <text evidence="2">The sequence shown here is derived from an EMBL/GenBank/DDBJ whole genome shotgun (WGS) entry which is preliminary data.</text>
</comment>
<feature type="region of interest" description="Disordered" evidence="1">
    <location>
        <begin position="132"/>
        <end position="315"/>
    </location>
</feature>
<feature type="compositionally biased region" description="Basic and acidic residues" evidence="1">
    <location>
        <begin position="212"/>
        <end position="222"/>
    </location>
</feature>
<dbReference type="Proteomes" id="UP001372338">
    <property type="component" value="Unassembled WGS sequence"/>
</dbReference>
<dbReference type="PANTHER" id="PTHR33871:SF22">
    <property type="match status" value="1"/>
</dbReference>
<protein>
    <submittedName>
        <fullName evidence="2">Uncharacterized protein</fullName>
    </submittedName>
</protein>
<accession>A0AAN9EMH3</accession>
<sequence>MGCCLSKHNPQTQTQTSLKTQQQPQLKSNPTHEVAPPPPFEDEEEEESVKEVLSETPISKPHQVPILTKETKTQMPLLQNPVEVFETKDLNPIISEPNQVSILKPETKTQMPLLQNPAEVFETEKEVTELVSHPSEACSISESFSTTTTATATTEKREEDEATSERRSRERTTTMNHKWNRSPSNASSRKGPYAVNGNGAGGKGGRPKSQAKRSEPSPEKKIQSGPRSVRGRESGPVANRKVNAGFRRDSGEGSGRRSRSPSCSRTAGGMNRVCGDGGGKEAPPVNGVAEKEEKRESESEEVGKENDVVTQEESIENPHVSMECFIFL</sequence>
<evidence type="ECO:0000313" key="3">
    <source>
        <dbReference type="Proteomes" id="UP001372338"/>
    </source>
</evidence>
<gene>
    <name evidence="2" type="ORF">RIF29_31461</name>
</gene>
<feature type="compositionally biased region" description="Low complexity" evidence="1">
    <location>
        <begin position="141"/>
        <end position="153"/>
    </location>
</feature>
<feature type="compositionally biased region" description="Basic and acidic residues" evidence="1">
    <location>
        <begin position="154"/>
        <end position="172"/>
    </location>
</feature>
<feature type="compositionally biased region" description="Polar residues" evidence="1">
    <location>
        <begin position="175"/>
        <end position="188"/>
    </location>
</feature>
<reference evidence="2 3" key="1">
    <citation type="submission" date="2024-01" db="EMBL/GenBank/DDBJ databases">
        <title>The genomes of 5 underutilized Papilionoideae crops provide insights into root nodulation and disease resistanc.</title>
        <authorList>
            <person name="Yuan L."/>
        </authorList>
    </citation>
    <scope>NUCLEOTIDE SEQUENCE [LARGE SCALE GENOMIC DNA]</scope>
    <source>
        <strain evidence="2">ZHUSHIDOU_FW_LH</strain>
        <tissue evidence="2">Leaf</tissue>
    </source>
</reference>
<name>A0AAN9EMH3_CROPI</name>